<accession>A0A7S4T2U0</accession>
<dbReference type="InterPro" id="IPR011761">
    <property type="entry name" value="ATP-grasp"/>
</dbReference>
<dbReference type="Pfam" id="PF13535">
    <property type="entry name" value="ATP-grasp_4"/>
    <property type="match status" value="1"/>
</dbReference>
<gene>
    <name evidence="7" type="ORF">DBRI00130_LOCUS42079</name>
</gene>
<name>A0A7S4T2U0_9STRA</name>
<dbReference type="EMBL" id="HBNS01058511">
    <property type="protein sequence ID" value="CAE4663753.1"/>
    <property type="molecule type" value="Transcribed_RNA"/>
</dbReference>
<evidence type="ECO:0000256" key="3">
    <source>
        <dbReference type="ARBA" id="ARBA00022840"/>
    </source>
</evidence>
<keyword evidence="1" id="KW-0436">Ligase</keyword>
<protein>
    <recommendedName>
        <fullName evidence="6">ATP-grasp domain-containing protein</fullName>
    </recommendedName>
</protein>
<keyword evidence="3 4" id="KW-0067">ATP-binding</keyword>
<dbReference type="GO" id="GO:0046872">
    <property type="term" value="F:metal ion binding"/>
    <property type="evidence" value="ECO:0007669"/>
    <property type="project" value="InterPro"/>
</dbReference>
<dbReference type="PANTHER" id="PTHR43585:SF2">
    <property type="entry name" value="ATP-GRASP ENZYME FSQD"/>
    <property type="match status" value="1"/>
</dbReference>
<dbReference type="Gene3D" id="3.30.470.20">
    <property type="entry name" value="ATP-grasp fold, B domain"/>
    <property type="match status" value="1"/>
</dbReference>
<proteinExistence type="predicted"/>
<organism evidence="7">
    <name type="scientific">Ditylum brightwellii</name>
    <dbReference type="NCBI Taxonomy" id="49249"/>
    <lineage>
        <taxon>Eukaryota</taxon>
        <taxon>Sar</taxon>
        <taxon>Stramenopiles</taxon>
        <taxon>Ochrophyta</taxon>
        <taxon>Bacillariophyta</taxon>
        <taxon>Mediophyceae</taxon>
        <taxon>Lithodesmiophycidae</taxon>
        <taxon>Lithodesmiales</taxon>
        <taxon>Lithodesmiaceae</taxon>
        <taxon>Ditylum</taxon>
    </lineage>
</organism>
<feature type="chain" id="PRO_5030868033" description="ATP-grasp domain-containing protein" evidence="5">
    <location>
        <begin position="22"/>
        <end position="516"/>
    </location>
</feature>
<evidence type="ECO:0000256" key="2">
    <source>
        <dbReference type="ARBA" id="ARBA00022741"/>
    </source>
</evidence>
<dbReference type="AlphaFoldDB" id="A0A7S4T2U0"/>
<reference evidence="7" key="1">
    <citation type="submission" date="2021-01" db="EMBL/GenBank/DDBJ databases">
        <authorList>
            <person name="Corre E."/>
            <person name="Pelletier E."/>
            <person name="Niang G."/>
            <person name="Scheremetjew M."/>
            <person name="Finn R."/>
            <person name="Kale V."/>
            <person name="Holt S."/>
            <person name="Cochrane G."/>
            <person name="Meng A."/>
            <person name="Brown T."/>
            <person name="Cohen L."/>
        </authorList>
    </citation>
    <scope>NUCLEOTIDE SEQUENCE</scope>
    <source>
        <strain evidence="7">GSO104</strain>
    </source>
</reference>
<dbReference type="PROSITE" id="PS50975">
    <property type="entry name" value="ATP_GRASP"/>
    <property type="match status" value="1"/>
</dbReference>
<evidence type="ECO:0000259" key="6">
    <source>
        <dbReference type="PROSITE" id="PS50975"/>
    </source>
</evidence>
<dbReference type="GO" id="GO:0016874">
    <property type="term" value="F:ligase activity"/>
    <property type="evidence" value="ECO:0007669"/>
    <property type="project" value="UniProtKB-KW"/>
</dbReference>
<evidence type="ECO:0000313" key="7">
    <source>
        <dbReference type="EMBL" id="CAE4663753.1"/>
    </source>
</evidence>
<dbReference type="InterPro" id="IPR052032">
    <property type="entry name" value="ATP-dep_AA_Ligase"/>
</dbReference>
<dbReference type="GO" id="GO:0005524">
    <property type="term" value="F:ATP binding"/>
    <property type="evidence" value="ECO:0007669"/>
    <property type="project" value="UniProtKB-UniRule"/>
</dbReference>
<sequence>MKISLCYLVICLSICAIPANAWRSDNNIRSWGQQQLGVLITSKLRGGADKDDAASVAVVPFLDTPPIAARKKKALILLDTFCPYHGMFLAHRAKRIYGITVIPVLSDYMKGYFMLRRPDDLERLLSMCMPSESEKDGWCEALKGHDLVAIVCESDSGLADAERLGVLLNTTYQNGVDEARRNKYLMVERVKEAGLAVVKQRLCKTLEEACDFAKELGVDSGGDSDVCVVVKPIRGVGSEDVTLCNDINSVKSAFQQIHGATVFGSPREKHEVVLVQEFAIGQEFAIDVVSKNGEHKVAAVWIYDKRPANGASFVYYATKLYDGENMDELCNYVRKTLDALDIKWGITHNEIILTADGPRLVEVNCRQHNMDFIPLTMECIGYNIFDMLLGAYLGGEDDPFVYPMETEPERLNWDILPSNPPKRMNGAMVHLVNYANGTLTRLNEDALREIQRMPSVMNMEVYPPFLQMGNTISPTIDIRTDAGWVQMVNPNPNEFQKDYDRIIELMPTLFEANDDL</sequence>
<keyword evidence="5" id="KW-0732">Signal</keyword>
<feature type="signal peptide" evidence="5">
    <location>
        <begin position="1"/>
        <end position="21"/>
    </location>
</feature>
<dbReference type="PANTHER" id="PTHR43585">
    <property type="entry name" value="FUMIPYRROLE BIOSYNTHESIS PROTEIN C"/>
    <property type="match status" value="1"/>
</dbReference>
<evidence type="ECO:0000256" key="5">
    <source>
        <dbReference type="SAM" id="SignalP"/>
    </source>
</evidence>
<evidence type="ECO:0000256" key="4">
    <source>
        <dbReference type="PROSITE-ProRule" id="PRU00409"/>
    </source>
</evidence>
<keyword evidence="2 4" id="KW-0547">Nucleotide-binding</keyword>
<evidence type="ECO:0000256" key="1">
    <source>
        <dbReference type="ARBA" id="ARBA00022598"/>
    </source>
</evidence>
<dbReference type="SUPFAM" id="SSF56059">
    <property type="entry name" value="Glutathione synthetase ATP-binding domain-like"/>
    <property type="match status" value="1"/>
</dbReference>
<feature type="domain" description="ATP-grasp" evidence="6">
    <location>
        <begin position="187"/>
        <end position="393"/>
    </location>
</feature>